<feature type="domain" description="MoxR-vWA-beta-propeller ternary system" evidence="1">
    <location>
        <begin position="5"/>
        <end position="176"/>
    </location>
</feature>
<gene>
    <name evidence="2" type="ORF">Pan241w_17440</name>
</gene>
<proteinExistence type="predicted"/>
<dbReference type="Proteomes" id="UP000317171">
    <property type="component" value="Chromosome"/>
</dbReference>
<evidence type="ECO:0000313" key="2">
    <source>
        <dbReference type="EMBL" id="QDT41681.1"/>
    </source>
</evidence>
<evidence type="ECO:0000259" key="1">
    <source>
        <dbReference type="Pfam" id="PF19919"/>
    </source>
</evidence>
<dbReference type="Pfam" id="PF19919">
    <property type="entry name" value="bpX3"/>
    <property type="match status" value="1"/>
</dbReference>
<keyword evidence="3" id="KW-1185">Reference proteome</keyword>
<organism evidence="2 3">
    <name type="scientific">Gimesia alba</name>
    <dbReference type="NCBI Taxonomy" id="2527973"/>
    <lineage>
        <taxon>Bacteria</taxon>
        <taxon>Pseudomonadati</taxon>
        <taxon>Planctomycetota</taxon>
        <taxon>Planctomycetia</taxon>
        <taxon>Planctomycetales</taxon>
        <taxon>Planctomycetaceae</taxon>
        <taxon>Gimesia</taxon>
    </lineage>
</organism>
<dbReference type="EMBL" id="CP036269">
    <property type="protein sequence ID" value="QDT41681.1"/>
    <property type="molecule type" value="Genomic_DNA"/>
</dbReference>
<dbReference type="InterPro" id="IPR011990">
    <property type="entry name" value="TPR-like_helical_dom_sf"/>
</dbReference>
<name>A0A517RCR9_9PLAN</name>
<dbReference type="SUPFAM" id="SSF48452">
    <property type="entry name" value="TPR-like"/>
    <property type="match status" value="1"/>
</dbReference>
<protein>
    <recommendedName>
        <fullName evidence="1">MoxR-vWA-beta-propeller ternary system domain-containing protein</fullName>
    </recommendedName>
</protein>
<accession>A0A517RCR9</accession>
<sequence>MKMQTLQFQYTSRPRRKTVAWFLKGNSPAAWLTIISQWNVPHHSLRLLLIPQSITNREPCGLLVISNKDSLEQVAPAGIPYGQTTSRLFLPVEAQIFPEVTNSELQSLLSEQYTYAWHPQCGLVAFEPEDEKTVADFLFGDFNRQTDWIHTIPGNAVLSQLRSISLIELPDFSSLFGQEEKEIGSDAPSLDKLPKAPNESAFDEIPNPLQLPTKWLAKGILSLTKYVPTKTSGPPTWINHLENWASQNLFNAFKPNEAKRNKEINRLLNLLEENPDEGLRFALPMGGDGGYRGIAPPSDSLSMRDINFNLSQMGGGAADFWDIPYDFQMQLLERYRELANREIQLGRYRRAAYIYAHLLGDYGAAAQTLAAGRQWREAAALYKEKLNKPEEAAKCLIQGGLWAEAIAHYEELKEYEKVGDLHRKLDQDEAAVKSYRQAVDHFHQQRSHIEASRILEEKLHATDEAIEELEAGWPHSSQAKRCLENLFGLYTKHGFHQSAHQKIHDLSEMNLTLSDRLPLVQFLTETTTTYPDRAVCEHAEENARVLVSRSLKQANNSQKKELLSHLSQLVPSDKLLQRDTGRYLQQIKQKPKAPKRRLQNSAINLVRTIELSQEVDWKTAVCLGNSIFAAGYHDTSLVVERCLWDGTVDHHRLKWSLSPGDIHAYPILLIPGSTTPDHSLMVRAVTARDNFKDQTFPENDRFPDSVTVGDIKGLSHIILGATPGSLNGVSWNLAIQRNQLLTSSYNQQGYLIASHTIPILEDLTLQIPIPCLERRNKLYFALGNQLGILDSQEAHFEEFHRPIKSMVASTPNTQVRIALSFDQGGTVIWSGYGPNTTCSFGEGLDDPIACFNRKGNLIVSGSGTLEIYKTQQQKLEMIKSSTLNSPDPIAVLASNHADQIGLLDQSGNISVYQCD</sequence>
<dbReference type="InterPro" id="IPR045551">
    <property type="entry name" value="bpX3"/>
</dbReference>
<dbReference type="AlphaFoldDB" id="A0A517RCR9"/>
<evidence type="ECO:0000313" key="3">
    <source>
        <dbReference type="Proteomes" id="UP000317171"/>
    </source>
</evidence>
<dbReference type="OrthoDB" id="212946at2"/>
<reference evidence="2 3" key="1">
    <citation type="submission" date="2019-02" db="EMBL/GenBank/DDBJ databases">
        <title>Deep-cultivation of Planctomycetes and their phenomic and genomic characterization uncovers novel biology.</title>
        <authorList>
            <person name="Wiegand S."/>
            <person name="Jogler M."/>
            <person name="Boedeker C."/>
            <person name="Pinto D."/>
            <person name="Vollmers J."/>
            <person name="Rivas-Marin E."/>
            <person name="Kohn T."/>
            <person name="Peeters S.H."/>
            <person name="Heuer A."/>
            <person name="Rast P."/>
            <person name="Oberbeckmann S."/>
            <person name="Bunk B."/>
            <person name="Jeske O."/>
            <person name="Meyerdierks A."/>
            <person name="Storesund J.E."/>
            <person name="Kallscheuer N."/>
            <person name="Luecker S."/>
            <person name="Lage O.M."/>
            <person name="Pohl T."/>
            <person name="Merkel B.J."/>
            <person name="Hornburger P."/>
            <person name="Mueller R.-W."/>
            <person name="Bruemmer F."/>
            <person name="Labrenz M."/>
            <person name="Spormann A.M."/>
            <person name="Op den Camp H."/>
            <person name="Overmann J."/>
            <person name="Amann R."/>
            <person name="Jetten M.S.M."/>
            <person name="Mascher T."/>
            <person name="Medema M.H."/>
            <person name="Devos D.P."/>
            <person name="Kaster A.-K."/>
            <person name="Ovreas L."/>
            <person name="Rohde M."/>
            <person name="Galperin M.Y."/>
            <person name="Jogler C."/>
        </authorList>
    </citation>
    <scope>NUCLEOTIDE SEQUENCE [LARGE SCALE GENOMIC DNA]</scope>
    <source>
        <strain evidence="2 3">Pan241w</strain>
    </source>
</reference>
<dbReference type="KEGG" id="gaz:Pan241w_17440"/>